<dbReference type="PROSITE" id="PS50931">
    <property type="entry name" value="HTH_LYSR"/>
    <property type="match status" value="1"/>
</dbReference>
<dbReference type="InterPro" id="IPR036388">
    <property type="entry name" value="WH-like_DNA-bd_sf"/>
</dbReference>
<accession>A0A1I5WQ08</accession>
<evidence type="ECO:0000256" key="1">
    <source>
        <dbReference type="ARBA" id="ARBA00009437"/>
    </source>
</evidence>
<comment type="similarity">
    <text evidence="1">Belongs to the LysR transcriptional regulatory family.</text>
</comment>
<dbReference type="Pfam" id="PF03466">
    <property type="entry name" value="LysR_substrate"/>
    <property type="match status" value="1"/>
</dbReference>
<dbReference type="GO" id="GO:0000976">
    <property type="term" value="F:transcription cis-regulatory region binding"/>
    <property type="evidence" value="ECO:0007669"/>
    <property type="project" value="TreeGrafter"/>
</dbReference>
<dbReference type="Gene3D" id="3.40.190.10">
    <property type="entry name" value="Periplasmic binding protein-like II"/>
    <property type="match status" value="2"/>
</dbReference>
<dbReference type="CDD" id="cd05466">
    <property type="entry name" value="PBP2_LTTR_substrate"/>
    <property type="match status" value="1"/>
</dbReference>
<keyword evidence="3 6" id="KW-0238">DNA-binding</keyword>
<dbReference type="EMBL" id="FOXW01000003">
    <property type="protein sequence ID" value="SFQ21598.1"/>
    <property type="molecule type" value="Genomic_DNA"/>
</dbReference>
<dbReference type="PANTHER" id="PTHR30126:SF40">
    <property type="entry name" value="HTH-TYPE TRANSCRIPTIONAL REGULATOR GLTR"/>
    <property type="match status" value="1"/>
</dbReference>
<evidence type="ECO:0000313" key="7">
    <source>
        <dbReference type="Proteomes" id="UP000199136"/>
    </source>
</evidence>
<evidence type="ECO:0000256" key="3">
    <source>
        <dbReference type="ARBA" id="ARBA00023125"/>
    </source>
</evidence>
<dbReference type="GO" id="GO:0003700">
    <property type="term" value="F:DNA-binding transcription factor activity"/>
    <property type="evidence" value="ECO:0007669"/>
    <property type="project" value="InterPro"/>
</dbReference>
<dbReference type="AlphaFoldDB" id="A0A1I5WQ08"/>
<feature type="domain" description="HTH lysR-type" evidence="5">
    <location>
        <begin position="14"/>
        <end position="66"/>
    </location>
</feature>
<name>A0A1I5WQ08_9LACT</name>
<dbReference type="PANTHER" id="PTHR30126">
    <property type="entry name" value="HTH-TYPE TRANSCRIPTIONAL REGULATOR"/>
    <property type="match status" value="1"/>
</dbReference>
<dbReference type="Proteomes" id="UP000199136">
    <property type="component" value="Unassembled WGS sequence"/>
</dbReference>
<evidence type="ECO:0000313" key="6">
    <source>
        <dbReference type="EMBL" id="SFQ21598.1"/>
    </source>
</evidence>
<dbReference type="InterPro" id="IPR036390">
    <property type="entry name" value="WH_DNA-bd_sf"/>
</dbReference>
<dbReference type="InterPro" id="IPR005119">
    <property type="entry name" value="LysR_subst-bd"/>
</dbReference>
<sequence length="315" mass="36576">MNLGDKSIFSGKTLDYFSELTETMNYTQTAQKLGISQPALTQRIKKFEHAIGAPLFYFKGKEMRLTEAGESMARATQSVQTIFKNALDEINSIEREESGHLKVGVLPSIGDEIFVEFLAYYHWKNSRGKVSLSIVPREELWEQLEKNQLDLAILCLPDQIIKNWNRYASKLIAKEELFLIHQNDSWSDKSSINLKETLQNKWVFYPNKFYINGTLKASFVYQNLNFPEISGYFSSPRQLQLFSQRSGHYTALPKSYIDANPLAKNQYMLPFDPPITYNLAFVFKKDKAHLDRMKNFFLYFDKFSKEKESASRLKS</sequence>
<protein>
    <submittedName>
        <fullName evidence="6">DNA-binding transcriptional regulator, LysR family</fullName>
    </submittedName>
</protein>
<evidence type="ECO:0000256" key="2">
    <source>
        <dbReference type="ARBA" id="ARBA00023015"/>
    </source>
</evidence>
<dbReference type="RefSeq" id="WP_177192498.1">
    <property type="nucleotide sequence ID" value="NZ_FOXW01000003.1"/>
</dbReference>
<dbReference type="Pfam" id="PF00126">
    <property type="entry name" value="HTH_1"/>
    <property type="match status" value="1"/>
</dbReference>
<dbReference type="SUPFAM" id="SSF46785">
    <property type="entry name" value="Winged helix' DNA-binding domain"/>
    <property type="match status" value="1"/>
</dbReference>
<evidence type="ECO:0000256" key="4">
    <source>
        <dbReference type="ARBA" id="ARBA00023163"/>
    </source>
</evidence>
<organism evidence="6 7">
    <name type="scientific">Desemzia incerta</name>
    <dbReference type="NCBI Taxonomy" id="82801"/>
    <lineage>
        <taxon>Bacteria</taxon>
        <taxon>Bacillati</taxon>
        <taxon>Bacillota</taxon>
        <taxon>Bacilli</taxon>
        <taxon>Lactobacillales</taxon>
        <taxon>Carnobacteriaceae</taxon>
        <taxon>Desemzia</taxon>
    </lineage>
</organism>
<dbReference type="SUPFAM" id="SSF53850">
    <property type="entry name" value="Periplasmic binding protein-like II"/>
    <property type="match status" value="1"/>
</dbReference>
<reference evidence="6 7" key="1">
    <citation type="submission" date="2016-10" db="EMBL/GenBank/DDBJ databases">
        <authorList>
            <person name="de Groot N.N."/>
        </authorList>
    </citation>
    <scope>NUCLEOTIDE SEQUENCE [LARGE SCALE GENOMIC DNA]</scope>
    <source>
        <strain evidence="6 7">DSM 20581</strain>
    </source>
</reference>
<dbReference type="STRING" id="82801.SAMN04488506_1008"/>
<dbReference type="Gene3D" id="1.10.10.10">
    <property type="entry name" value="Winged helix-like DNA-binding domain superfamily/Winged helix DNA-binding domain"/>
    <property type="match status" value="1"/>
</dbReference>
<keyword evidence="7" id="KW-1185">Reference proteome</keyword>
<dbReference type="InterPro" id="IPR000847">
    <property type="entry name" value="LysR_HTH_N"/>
</dbReference>
<keyword evidence="2" id="KW-0805">Transcription regulation</keyword>
<proteinExistence type="inferred from homology"/>
<gene>
    <name evidence="6" type="ORF">SAMN04488506_1008</name>
</gene>
<keyword evidence="4" id="KW-0804">Transcription</keyword>
<evidence type="ECO:0000259" key="5">
    <source>
        <dbReference type="PROSITE" id="PS50931"/>
    </source>
</evidence>